<keyword evidence="1" id="KW-0472">Membrane</keyword>
<feature type="domain" description="DUF8201" evidence="2">
    <location>
        <begin position="1"/>
        <end position="445"/>
    </location>
</feature>
<feature type="transmembrane region" description="Helical" evidence="1">
    <location>
        <begin position="6"/>
        <end position="26"/>
    </location>
</feature>
<feature type="transmembrane region" description="Helical" evidence="1">
    <location>
        <begin position="205"/>
        <end position="223"/>
    </location>
</feature>
<protein>
    <recommendedName>
        <fullName evidence="2">DUF8201 domain-containing protein</fullName>
    </recommendedName>
</protein>
<comment type="caution">
    <text evidence="3">The sequence shown here is derived from an EMBL/GenBank/DDBJ whole genome shotgun (WGS) entry which is preliminary data.</text>
</comment>
<dbReference type="Proteomes" id="UP001476950">
    <property type="component" value="Unassembled WGS sequence"/>
</dbReference>
<feature type="transmembrane region" description="Helical" evidence="1">
    <location>
        <begin position="477"/>
        <end position="496"/>
    </location>
</feature>
<feature type="transmembrane region" description="Helical" evidence="1">
    <location>
        <begin position="172"/>
        <end position="193"/>
    </location>
</feature>
<accession>A0ABV0KGZ4</accession>
<dbReference type="InterPro" id="IPR058514">
    <property type="entry name" value="DUF8201"/>
</dbReference>
<evidence type="ECO:0000259" key="2">
    <source>
        <dbReference type="Pfam" id="PF26626"/>
    </source>
</evidence>
<dbReference type="Pfam" id="PF26626">
    <property type="entry name" value="DUF8201"/>
    <property type="match status" value="1"/>
</dbReference>
<keyword evidence="1" id="KW-1133">Transmembrane helix</keyword>
<feature type="transmembrane region" description="Helical" evidence="1">
    <location>
        <begin position="100"/>
        <end position="121"/>
    </location>
</feature>
<feature type="transmembrane region" description="Helical" evidence="1">
    <location>
        <begin position="307"/>
        <end position="326"/>
    </location>
</feature>
<feature type="transmembrane region" description="Helical" evidence="1">
    <location>
        <begin position="133"/>
        <end position="160"/>
    </location>
</feature>
<evidence type="ECO:0000313" key="3">
    <source>
        <dbReference type="EMBL" id="MEP1058518.1"/>
    </source>
</evidence>
<gene>
    <name evidence="3" type="ORF">NDI38_08715</name>
</gene>
<name>A0ABV0KGZ4_9CYAN</name>
<keyword evidence="4" id="KW-1185">Reference proteome</keyword>
<reference evidence="3 4" key="1">
    <citation type="submission" date="2022-04" db="EMBL/GenBank/DDBJ databases">
        <title>Positive selection, recombination, and allopatry shape intraspecific diversity of widespread and dominant cyanobacteria.</title>
        <authorList>
            <person name="Wei J."/>
            <person name="Shu W."/>
            <person name="Hu C."/>
        </authorList>
    </citation>
    <scope>NUCLEOTIDE SEQUENCE [LARGE SCALE GENOMIC DNA]</scope>
    <source>
        <strain evidence="3 4">AS-A4</strain>
    </source>
</reference>
<dbReference type="InterPro" id="IPR058065">
    <property type="entry name" value="LIC_10190-like"/>
</dbReference>
<feature type="transmembrane region" description="Helical" evidence="1">
    <location>
        <begin position="62"/>
        <end position="79"/>
    </location>
</feature>
<feature type="transmembrane region" description="Helical" evidence="1">
    <location>
        <begin position="418"/>
        <end position="435"/>
    </location>
</feature>
<feature type="transmembrane region" description="Helical" evidence="1">
    <location>
        <begin position="441"/>
        <end position="457"/>
    </location>
</feature>
<feature type="transmembrane region" description="Helical" evidence="1">
    <location>
        <begin position="235"/>
        <end position="257"/>
    </location>
</feature>
<feature type="transmembrane region" description="Helical" evidence="1">
    <location>
        <begin position="269"/>
        <end position="295"/>
    </location>
</feature>
<keyword evidence="1" id="KW-0812">Transmembrane</keyword>
<feature type="transmembrane region" description="Helical" evidence="1">
    <location>
        <begin position="390"/>
        <end position="406"/>
    </location>
</feature>
<dbReference type="EMBL" id="JAMPLM010000005">
    <property type="protein sequence ID" value="MEP1058518.1"/>
    <property type="molecule type" value="Genomic_DNA"/>
</dbReference>
<evidence type="ECO:0000313" key="4">
    <source>
        <dbReference type="Proteomes" id="UP001476950"/>
    </source>
</evidence>
<dbReference type="NCBIfam" id="NF047510">
    <property type="entry name" value="LIC_10190_fam"/>
    <property type="match status" value="1"/>
</dbReference>
<feature type="transmembrane region" description="Helical" evidence="1">
    <location>
        <begin position="38"/>
        <end position="56"/>
    </location>
</feature>
<organism evidence="3 4">
    <name type="scientific">Stenomitos frigidus AS-A4</name>
    <dbReference type="NCBI Taxonomy" id="2933935"/>
    <lineage>
        <taxon>Bacteria</taxon>
        <taxon>Bacillati</taxon>
        <taxon>Cyanobacteriota</taxon>
        <taxon>Cyanophyceae</taxon>
        <taxon>Leptolyngbyales</taxon>
        <taxon>Leptolyngbyaceae</taxon>
        <taxon>Stenomitos</taxon>
    </lineage>
</organism>
<proteinExistence type="predicted"/>
<evidence type="ECO:0000256" key="1">
    <source>
        <dbReference type="SAM" id="Phobius"/>
    </source>
</evidence>
<sequence>MLSLLFAWTILFIFCSIIGAGVLNDLNASSFERQGDRQLLAAWLGLVLLATGLLTTSLLLPLSPLVGLAVALVLCGVALRSIGTRQEVRHWLVTLSRRKLLAVALLSVGVAAIMVQPVVWIDTGLYHYSVIQWLARFSAVPGLALLFSNLGFTSSWFALAAPFNTGIFTGQMLTVATGFAFLLAVCQFFLGLARSVQNQAQSSDWFAIAYFGVLGLLIAIVEVHRNILVSTSPDLPIAFLIGTVAWAVVVIANAPVIPSPKKTFFSEAFVPLLLAAGTVTIKLVALPILAISFLLFAAMQKQWRKTVAGGLLAGLMLLPLIAHGIITSGCPLFPSTAICLTLPWSPLAKSVQAVSDNTSNWVTWYQPPPGVNPWLWSFQQWFGNSETHKVLVGFMVLSVAAIPFLARKAVFKQFSGQLWLLTSGLAGTLFVMKTAPVSRFLLPYTILLPTVAIALYCHRRFKSSFPFGGALSSRRLIAVVLVAVAALTTVAVRQPLQLLLPPRLMDVSTTQKQTNDIAYRSPTGKEVCWNTVIPCAFQVEKEVRLRNPNRGIQAGFVHQSTQK</sequence>
<dbReference type="RefSeq" id="WP_190447814.1">
    <property type="nucleotide sequence ID" value="NZ_JAMPLM010000005.1"/>
</dbReference>